<evidence type="ECO:0000313" key="3">
    <source>
        <dbReference type="EMBL" id="CAG8959851.1"/>
    </source>
</evidence>
<dbReference type="OrthoDB" id="3509703at2759"/>
<feature type="domain" description="SAP" evidence="2">
    <location>
        <begin position="76"/>
        <end position="110"/>
    </location>
</feature>
<keyword evidence="4" id="KW-1185">Reference proteome</keyword>
<accession>A0A9N9L7B1</accession>
<name>A0A9N9L7B1_9HELO</name>
<evidence type="ECO:0000256" key="1">
    <source>
        <dbReference type="SAM" id="MobiDB-lite"/>
    </source>
</evidence>
<dbReference type="InterPro" id="IPR003034">
    <property type="entry name" value="SAP_dom"/>
</dbReference>
<evidence type="ECO:0000259" key="2">
    <source>
        <dbReference type="SMART" id="SM00513"/>
    </source>
</evidence>
<dbReference type="AlphaFoldDB" id="A0A9N9L7B1"/>
<organism evidence="3 4">
    <name type="scientific">Hymenoscyphus fraxineus</name>
    <dbReference type="NCBI Taxonomy" id="746836"/>
    <lineage>
        <taxon>Eukaryota</taxon>
        <taxon>Fungi</taxon>
        <taxon>Dikarya</taxon>
        <taxon>Ascomycota</taxon>
        <taxon>Pezizomycotina</taxon>
        <taxon>Leotiomycetes</taxon>
        <taxon>Helotiales</taxon>
        <taxon>Helotiaceae</taxon>
        <taxon>Hymenoscyphus</taxon>
    </lineage>
</organism>
<protein>
    <recommendedName>
        <fullName evidence="2">SAP domain-containing protein</fullName>
    </recommendedName>
</protein>
<gene>
    <name evidence="3" type="ORF">HYFRA_00013123</name>
</gene>
<sequence length="406" mass="46344">MPHSKRPLEEVDGNALKDGQTHSHAKRQNISMRAPLATNDGDNADENAEVHTAKKIKMVEEHDAYDDMLDYKTVDYTTKDDSKLRCLLRDRNLSDTGTRQEMIKTLQQTAPDYEAFTSDELTEMLYNRHLRTVTGTKQTKIARLLLNDHLDRHSGNSEEGILYGSIWAFDVIPISIKRAEEELAEKYNSWTEDHLRKHLEEKDLSTTGTAKVLAKRALKAEKEVNDKYWEDLLLRKDSLQAELDALAGHPVDVSAVMKAEEWIRHRDHKIQSEAKRATPRNPICDYDISASPWAEKSELELHIVCLQKGMPGRGHAPKAAQIKWLETGKFEYSDLYMDGLLIICEMRLLPTTSKMKKGEVIGLLEECDEREGVSGWTQWDEPVREGMVEVWYEGAEDVEGVEGVEV</sequence>
<proteinExistence type="predicted"/>
<reference evidence="3" key="1">
    <citation type="submission" date="2021-07" db="EMBL/GenBank/DDBJ databases">
        <authorList>
            <person name="Durling M."/>
        </authorList>
    </citation>
    <scope>NUCLEOTIDE SEQUENCE</scope>
</reference>
<dbReference type="EMBL" id="CAJVRL010000093">
    <property type="protein sequence ID" value="CAG8959851.1"/>
    <property type="molecule type" value="Genomic_DNA"/>
</dbReference>
<feature type="domain" description="SAP" evidence="2">
    <location>
        <begin position="187"/>
        <end position="221"/>
    </location>
</feature>
<evidence type="ECO:0000313" key="4">
    <source>
        <dbReference type="Proteomes" id="UP000696280"/>
    </source>
</evidence>
<feature type="region of interest" description="Disordered" evidence="1">
    <location>
        <begin position="1"/>
        <end position="45"/>
    </location>
</feature>
<dbReference type="SMART" id="SM00513">
    <property type="entry name" value="SAP"/>
    <property type="match status" value="2"/>
</dbReference>
<dbReference type="Proteomes" id="UP000696280">
    <property type="component" value="Unassembled WGS sequence"/>
</dbReference>
<comment type="caution">
    <text evidence="3">The sequence shown here is derived from an EMBL/GenBank/DDBJ whole genome shotgun (WGS) entry which is preliminary data.</text>
</comment>